<protein>
    <submittedName>
        <fullName evidence="3">Uncharacterized protein</fullName>
    </submittedName>
</protein>
<evidence type="ECO:0000313" key="4">
    <source>
        <dbReference type="Proteomes" id="UP000000305"/>
    </source>
</evidence>
<feature type="compositionally biased region" description="Polar residues" evidence="2">
    <location>
        <begin position="10"/>
        <end position="28"/>
    </location>
</feature>
<name>E9H841_DAPPU</name>
<reference evidence="3 4" key="1">
    <citation type="journal article" date="2011" name="Science">
        <title>The ecoresponsive genome of Daphnia pulex.</title>
        <authorList>
            <person name="Colbourne J.K."/>
            <person name="Pfrender M.E."/>
            <person name="Gilbert D."/>
            <person name="Thomas W.K."/>
            <person name="Tucker A."/>
            <person name="Oakley T.H."/>
            <person name="Tokishita S."/>
            <person name="Aerts A."/>
            <person name="Arnold G.J."/>
            <person name="Basu M.K."/>
            <person name="Bauer D.J."/>
            <person name="Caceres C.E."/>
            <person name="Carmel L."/>
            <person name="Casola C."/>
            <person name="Choi J.H."/>
            <person name="Detter J.C."/>
            <person name="Dong Q."/>
            <person name="Dusheyko S."/>
            <person name="Eads B.D."/>
            <person name="Frohlich T."/>
            <person name="Geiler-Samerotte K.A."/>
            <person name="Gerlach D."/>
            <person name="Hatcher P."/>
            <person name="Jogdeo S."/>
            <person name="Krijgsveld J."/>
            <person name="Kriventseva E.V."/>
            <person name="Kultz D."/>
            <person name="Laforsch C."/>
            <person name="Lindquist E."/>
            <person name="Lopez J."/>
            <person name="Manak J.R."/>
            <person name="Muller J."/>
            <person name="Pangilinan J."/>
            <person name="Patwardhan R.P."/>
            <person name="Pitluck S."/>
            <person name="Pritham E.J."/>
            <person name="Rechtsteiner A."/>
            <person name="Rho M."/>
            <person name="Rogozin I.B."/>
            <person name="Sakarya O."/>
            <person name="Salamov A."/>
            <person name="Schaack S."/>
            <person name="Shapiro H."/>
            <person name="Shiga Y."/>
            <person name="Skalitzky C."/>
            <person name="Smith Z."/>
            <person name="Souvorov A."/>
            <person name="Sung W."/>
            <person name="Tang Z."/>
            <person name="Tsuchiya D."/>
            <person name="Tu H."/>
            <person name="Vos H."/>
            <person name="Wang M."/>
            <person name="Wolf Y.I."/>
            <person name="Yamagata H."/>
            <person name="Yamada T."/>
            <person name="Ye Y."/>
            <person name="Shaw J.R."/>
            <person name="Andrews J."/>
            <person name="Crease T.J."/>
            <person name="Tang H."/>
            <person name="Lucas S.M."/>
            <person name="Robertson H.M."/>
            <person name="Bork P."/>
            <person name="Koonin E.V."/>
            <person name="Zdobnov E.M."/>
            <person name="Grigoriev I.V."/>
            <person name="Lynch M."/>
            <person name="Boore J.L."/>
        </authorList>
    </citation>
    <scope>NUCLEOTIDE SEQUENCE [LARGE SCALE GENOMIC DNA]</scope>
</reference>
<keyword evidence="1" id="KW-0175">Coiled coil</keyword>
<evidence type="ECO:0000256" key="2">
    <source>
        <dbReference type="SAM" id="MobiDB-lite"/>
    </source>
</evidence>
<accession>E9H841</accession>
<gene>
    <name evidence="3" type="ORF">DAPPUDRAFT_111104</name>
</gene>
<organism evidence="3 4">
    <name type="scientific">Daphnia pulex</name>
    <name type="common">Water flea</name>
    <dbReference type="NCBI Taxonomy" id="6669"/>
    <lineage>
        <taxon>Eukaryota</taxon>
        <taxon>Metazoa</taxon>
        <taxon>Ecdysozoa</taxon>
        <taxon>Arthropoda</taxon>
        <taxon>Crustacea</taxon>
        <taxon>Branchiopoda</taxon>
        <taxon>Diplostraca</taxon>
        <taxon>Cladocera</taxon>
        <taxon>Anomopoda</taxon>
        <taxon>Daphniidae</taxon>
        <taxon>Daphnia</taxon>
    </lineage>
</organism>
<dbReference type="KEGG" id="dpx:DAPPUDRAFT_111104"/>
<sequence>MYGRGRGHQLLNSATNGEVNNSFRNEGATTSETTSEIVTIPSMTWRRELSPARPVSEDVQRLTEMSFRRMEEAMEEQRNARRHQRNIPDTPRSPSPMSMEEQENYVQPPRIIPMAPGSPPPPDHHGRHLPPSYDSLYGPPTTRRLPDFLQEHQQVQRELMELSEKFLETQARLMAVYQQDRQRILRRFY</sequence>
<dbReference type="HOGENOM" id="CLU_1662581_0_0_1"/>
<feature type="region of interest" description="Disordered" evidence="2">
    <location>
        <begin position="1"/>
        <end position="39"/>
    </location>
</feature>
<dbReference type="InParanoid" id="E9H841"/>
<proteinExistence type="predicted"/>
<dbReference type="Proteomes" id="UP000000305">
    <property type="component" value="Unassembled WGS sequence"/>
</dbReference>
<feature type="compositionally biased region" description="Low complexity" evidence="2">
    <location>
        <begin position="29"/>
        <end position="39"/>
    </location>
</feature>
<dbReference type="EMBL" id="GL732603">
    <property type="protein sequence ID" value="EFX72003.1"/>
    <property type="molecule type" value="Genomic_DNA"/>
</dbReference>
<feature type="coiled-coil region" evidence="1">
    <location>
        <begin position="145"/>
        <end position="172"/>
    </location>
</feature>
<keyword evidence="4" id="KW-1185">Reference proteome</keyword>
<evidence type="ECO:0000256" key="1">
    <source>
        <dbReference type="SAM" id="Coils"/>
    </source>
</evidence>
<feature type="region of interest" description="Disordered" evidence="2">
    <location>
        <begin position="71"/>
        <end position="143"/>
    </location>
</feature>
<dbReference type="PhylomeDB" id="E9H841"/>
<dbReference type="AlphaFoldDB" id="E9H841"/>
<evidence type="ECO:0000313" key="3">
    <source>
        <dbReference type="EMBL" id="EFX72003.1"/>
    </source>
</evidence>